<gene>
    <name evidence="2" type="ORF">AKJ17_18385</name>
</gene>
<dbReference type="InterPro" id="IPR018874">
    <property type="entry name" value="Phage_Mx8_p63_C"/>
</dbReference>
<dbReference type="STRING" id="693.AKJ17_18385"/>
<proteinExistence type="predicted"/>
<feature type="domain" description="Bacteriophage Mx8 p63 C-terminal" evidence="1">
    <location>
        <begin position="156"/>
        <end position="248"/>
    </location>
</feature>
<dbReference type="RefSeq" id="WP_029857117.1">
    <property type="nucleotide sequence ID" value="NZ_LHPJ01000034.1"/>
</dbReference>
<sequence length="289" mass="32725">MEQIEKKASFQGDLDIGPIKLKCFVTEDGERFISGRSMTGAIGMKGRGQGVARLVSNAKLAPYMNHSLNMALQNPVVLTGQTPRPVHGFRGEILADLCDVILEARKDGVLTTEQDIRYAEYAETLIRGFARVGIVALIDEATGYQEVREKKALSAILEKYIRDEPRRKWTKTFPDEFWYKLVKIKGYDSYMALKRPAFVGHWVNDIVYSRLAPGIKKTLQEKNPRTDAGHRKTTHHQLLTEDYGLPELKDHLSKVMLLMDASSNSKEFDKLLNRVAPKYGDTLELPLED</sequence>
<evidence type="ECO:0000313" key="2">
    <source>
        <dbReference type="EMBL" id="KOO01848.1"/>
    </source>
</evidence>
<dbReference type="Proteomes" id="UP000037515">
    <property type="component" value="Unassembled WGS sequence"/>
</dbReference>
<accession>A0A0M0HJ96</accession>
<organism evidence="2 3">
    <name type="scientific">Vibrio nereis</name>
    <dbReference type="NCBI Taxonomy" id="693"/>
    <lineage>
        <taxon>Bacteria</taxon>
        <taxon>Pseudomonadati</taxon>
        <taxon>Pseudomonadota</taxon>
        <taxon>Gammaproteobacteria</taxon>
        <taxon>Vibrionales</taxon>
        <taxon>Vibrionaceae</taxon>
        <taxon>Vibrio</taxon>
    </lineage>
</organism>
<protein>
    <recommendedName>
        <fullName evidence="1">Bacteriophage Mx8 p63 C-terminal domain-containing protein</fullName>
    </recommendedName>
</protein>
<evidence type="ECO:0000259" key="1">
    <source>
        <dbReference type="Pfam" id="PF10546"/>
    </source>
</evidence>
<keyword evidence="3" id="KW-1185">Reference proteome</keyword>
<name>A0A0M0HJ96_VIBNE</name>
<dbReference type="OrthoDB" id="4762429at2"/>
<dbReference type="Pfam" id="PF10546">
    <property type="entry name" value="P63C"/>
    <property type="match status" value="1"/>
</dbReference>
<evidence type="ECO:0000313" key="3">
    <source>
        <dbReference type="Proteomes" id="UP000037515"/>
    </source>
</evidence>
<dbReference type="EMBL" id="LHPJ01000034">
    <property type="protein sequence ID" value="KOO01848.1"/>
    <property type="molecule type" value="Genomic_DNA"/>
</dbReference>
<comment type="caution">
    <text evidence="2">The sequence shown here is derived from an EMBL/GenBank/DDBJ whole genome shotgun (WGS) entry which is preliminary data.</text>
</comment>
<dbReference type="PATRIC" id="fig|693.5.peg.3738"/>
<dbReference type="AlphaFoldDB" id="A0A0M0HJ96"/>
<reference evidence="3" key="1">
    <citation type="submission" date="2015-08" db="EMBL/GenBank/DDBJ databases">
        <title>Vibrio galatheae sp. nov., a novel member of the Vibrionaceae family isolated from the Solomon Islands.</title>
        <authorList>
            <person name="Giubergia S."/>
            <person name="Machado H."/>
            <person name="Mateiu R.V."/>
            <person name="Gram L."/>
        </authorList>
    </citation>
    <scope>NUCLEOTIDE SEQUENCE [LARGE SCALE GENOMIC DNA]</scope>
    <source>
        <strain evidence="3">DSM 19584</strain>
    </source>
</reference>